<dbReference type="InterPro" id="IPR014352">
    <property type="entry name" value="FERM/acyl-CoA-bd_prot_sf"/>
</dbReference>
<reference evidence="3" key="1">
    <citation type="journal article" date="2018" name="PLoS ONE">
        <title>Chinook salmon (Oncorhynchus tshawytscha) genome and transcriptome.</title>
        <authorList>
            <person name="Christensen K.A."/>
            <person name="Leong J.S."/>
            <person name="Sakhrani D."/>
            <person name="Biagi C.A."/>
            <person name="Minkley D.R."/>
            <person name="Withler R.E."/>
            <person name="Rondeau E.B."/>
            <person name="Koop B.F."/>
            <person name="Devlin R.H."/>
        </authorList>
    </citation>
    <scope>NUCLEOTIDE SEQUENCE [LARGE SCALE GENOMIC DNA]</scope>
</reference>
<dbReference type="InterPro" id="IPR035963">
    <property type="entry name" value="FERM_2"/>
</dbReference>
<dbReference type="InterPro" id="IPR011993">
    <property type="entry name" value="PH-like_dom_sf"/>
</dbReference>
<dbReference type="CDD" id="cd14473">
    <property type="entry name" value="FERM_B-lobe"/>
    <property type="match status" value="1"/>
</dbReference>
<keyword evidence="3" id="KW-1185">Reference proteome</keyword>
<evidence type="ECO:0000313" key="3">
    <source>
        <dbReference type="Proteomes" id="UP000694402"/>
    </source>
</evidence>
<dbReference type="InterPro" id="IPR002404">
    <property type="entry name" value="IRS_PTB"/>
</dbReference>
<evidence type="ECO:0000313" key="2">
    <source>
        <dbReference type="Ensembl" id="ENSOTSP00005129087.1"/>
    </source>
</evidence>
<dbReference type="InterPro" id="IPR051724">
    <property type="entry name" value="Actin_motor_Myosin"/>
</dbReference>
<dbReference type="PANTHER" id="PTHR46049">
    <property type="entry name" value="AGAP003327-PA"/>
    <property type="match status" value="1"/>
</dbReference>
<sequence length="385" mass="42097">PLSSLSSLSLISLSPSPSSSPSPLSLPLPLFLPLSLPLSLLSHLSLSPLSPLSLSPLPLFLPLSLSPLSSLLSLSLSAKEPDSDSQWRLCFKLYCLLDADAISVDSIEYLFLFEQCHEMVVRGQLPACEEDLQTLAALRLQSVIGDFSTHSPCPPLDELFPGHMVEARLLMPPCAPPALLPATQPPVQGCPQRFPGGLLGGTLWNHTATAAHKQKVEQDLRLRSRLKEEAAAIMSTIVECWKGLAGYSRRDSMTAYLTIARQWSGFGCTLYEVDFYISSTGSFSQKLWLGVAATCVSLYRQGEAEALESFPYGQICSYGVSDSNTFKITAGDRDLLFETTKRPDPRATTVINRDLYESTQPASLSATRINHQESYFLLLNTNRAD</sequence>
<dbReference type="PANTHER" id="PTHR46049:SF5">
    <property type="entry name" value="PLECKSTRIN HOMOLOGY DOMAIN-CONTAINING FAMILY H MEMBER 3"/>
    <property type="match status" value="1"/>
</dbReference>
<dbReference type="InterPro" id="IPR019748">
    <property type="entry name" value="FERM_central"/>
</dbReference>
<reference evidence="2" key="3">
    <citation type="submission" date="2025-09" db="UniProtKB">
        <authorList>
            <consortium name="Ensembl"/>
        </authorList>
    </citation>
    <scope>IDENTIFICATION</scope>
</reference>
<dbReference type="PROSITE" id="PS50057">
    <property type="entry name" value="FERM_3"/>
    <property type="match status" value="1"/>
</dbReference>
<dbReference type="Gene3D" id="1.20.80.10">
    <property type="match status" value="1"/>
</dbReference>
<dbReference type="InterPro" id="IPR000299">
    <property type="entry name" value="FERM_domain"/>
</dbReference>
<gene>
    <name evidence="2" type="primary">plekhh3</name>
</gene>
<dbReference type="SUPFAM" id="SSF47031">
    <property type="entry name" value="Second domain of FERM"/>
    <property type="match status" value="1"/>
</dbReference>
<dbReference type="Pfam" id="PF00373">
    <property type="entry name" value="FERM_M"/>
    <property type="match status" value="1"/>
</dbReference>
<dbReference type="AlphaFoldDB" id="A0AAZ3QIE5"/>
<protein>
    <submittedName>
        <fullName evidence="2">Pleckstrin homology, MyTH4 and FERM domain containing H3</fullName>
    </submittedName>
</protein>
<feature type="domain" description="FERM" evidence="1">
    <location>
        <begin position="1"/>
        <end position="363"/>
    </location>
</feature>
<dbReference type="Proteomes" id="UP000694402">
    <property type="component" value="Unassembled WGS sequence"/>
</dbReference>
<dbReference type="Gene3D" id="2.30.29.30">
    <property type="entry name" value="Pleckstrin-homology domain (PH domain)/Phosphotyrosine-binding domain (PTB)"/>
    <property type="match status" value="1"/>
</dbReference>
<dbReference type="InterPro" id="IPR019749">
    <property type="entry name" value="Band_41_domain"/>
</dbReference>
<name>A0AAZ3QIE5_ONCTS</name>
<evidence type="ECO:0000259" key="1">
    <source>
        <dbReference type="PROSITE" id="PS50057"/>
    </source>
</evidence>
<dbReference type="SMART" id="SM00295">
    <property type="entry name" value="B41"/>
    <property type="match status" value="1"/>
</dbReference>
<proteinExistence type="predicted"/>
<reference evidence="2" key="2">
    <citation type="submission" date="2025-08" db="UniProtKB">
        <authorList>
            <consortium name="Ensembl"/>
        </authorList>
    </citation>
    <scope>IDENTIFICATION</scope>
</reference>
<dbReference type="Pfam" id="PF02174">
    <property type="entry name" value="IRS"/>
    <property type="match status" value="1"/>
</dbReference>
<organism evidence="2 3">
    <name type="scientific">Oncorhynchus tshawytscha</name>
    <name type="common">Chinook salmon</name>
    <name type="synonym">Salmo tshawytscha</name>
    <dbReference type="NCBI Taxonomy" id="74940"/>
    <lineage>
        <taxon>Eukaryota</taxon>
        <taxon>Metazoa</taxon>
        <taxon>Chordata</taxon>
        <taxon>Craniata</taxon>
        <taxon>Vertebrata</taxon>
        <taxon>Euteleostomi</taxon>
        <taxon>Actinopterygii</taxon>
        <taxon>Neopterygii</taxon>
        <taxon>Teleostei</taxon>
        <taxon>Protacanthopterygii</taxon>
        <taxon>Salmoniformes</taxon>
        <taxon>Salmonidae</taxon>
        <taxon>Salmoninae</taxon>
        <taxon>Oncorhynchus</taxon>
    </lineage>
</organism>
<dbReference type="Ensembl" id="ENSOTST00005141537.1">
    <property type="protein sequence ID" value="ENSOTSP00005129087.1"/>
    <property type="gene ID" value="ENSOTSG00005028268.2"/>
</dbReference>
<dbReference type="GeneTree" id="ENSGT00940000159764"/>
<accession>A0AAZ3QIE5</accession>